<dbReference type="Pfam" id="PF24771">
    <property type="entry name" value="Ig_CFAP74_1st"/>
    <property type="match status" value="1"/>
</dbReference>
<accession>A0A9C6W9A3</accession>
<evidence type="ECO:0000256" key="1">
    <source>
        <dbReference type="SAM" id="MobiDB-lite"/>
    </source>
</evidence>
<feature type="region of interest" description="Disordered" evidence="1">
    <location>
        <begin position="254"/>
        <end position="294"/>
    </location>
</feature>
<dbReference type="AlphaFoldDB" id="A0A9C6W9A3"/>
<dbReference type="Gene3D" id="2.60.40.10">
    <property type="entry name" value="Immunoglobulins"/>
    <property type="match status" value="1"/>
</dbReference>
<dbReference type="RefSeq" id="XP_048267918.1">
    <property type="nucleotide sequence ID" value="XM_048411961.1"/>
</dbReference>
<dbReference type="OrthoDB" id="7616979at2759"/>
<name>A0A9C6W9A3_BOMTE</name>
<reference evidence="4" key="1">
    <citation type="submission" date="2025-08" db="UniProtKB">
        <authorList>
            <consortium name="RefSeq"/>
        </authorList>
    </citation>
    <scope>IDENTIFICATION</scope>
</reference>
<dbReference type="InterPro" id="IPR056307">
    <property type="entry name" value="Ig-CFAP74_3rd"/>
</dbReference>
<sequence>MQGRKCESLPKKPGFLVRCGCLFDEKTRARLERENEETWKGLLSLKERRRIRKKEELVLQQEDEHKDQQETREDETHLVEKSKKDYRFTKWSKLKILRQKKENKKWQEYLTRHKNWIFCAALIKLKVSLSRQEWQRTCHLKERAIIRKNIHLENILKIRWKYKIDEALSSDSIIFDKIMKHERERKKQLRLRQERLIKIITKIAQEMNNGIRLWKKPKDVCLKKTKLKEISGGSLSEIFFEEIQGEESLIAEKTVPEDNEKDRKVEDSELKHEEGKKDVKAKKDAEAKKEGHPLEDEGDFEKFVVKESKSSIEQVFEQDTCFFAIPSIVTFDDFEANKKYSRKVIVRNKAAKWAYLRFRKVYTEVWEPAVIEVDIMDAARVKPGLDVIVNVKFSPVHEEEVTAEISFLTLSPDYPETFHEFRVPVRCTPQTATPVLEPTEVSTMNRLQIFIQFCIIMNTFEKINYKEETEQTSVENTDDNKDVSVNQKSRKMYQIEVPPKFKCRLKITFRPRYIGLHHEVLEICFLTENRTLGKLSVPIWTEVIGYQIHLDPPCIDLGIVMIDSDVCQQSFTIVNNGRNSVEVLTKTPKNLGNQVSVYPKSTIVQSESSSKVNVRFIPESSIIDTSARFYDPMSSMLEFPIQVQIMSQGPRKPPPLILKALASLTTCSGLILGQLLI</sequence>
<dbReference type="Pfam" id="PF24778">
    <property type="entry name" value="Ig-CFAP74_3rd"/>
    <property type="match status" value="1"/>
</dbReference>
<evidence type="ECO:0000259" key="2">
    <source>
        <dbReference type="Pfam" id="PF24778"/>
    </source>
</evidence>
<gene>
    <name evidence="4" type="primary">LOC100650094</name>
</gene>
<dbReference type="Proteomes" id="UP000835206">
    <property type="component" value="Chromosome 14"/>
</dbReference>
<dbReference type="PANTHER" id="PTHR22538:SF0">
    <property type="entry name" value="CILIA- AND FLAGELLA-ASSOCIATED PROTEIN 74"/>
    <property type="match status" value="1"/>
</dbReference>
<protein>
    <submittedName>
        <fullName evidence="4">Cilia- and flagella-associated protein 74-like</fullName>
    </submittedName>
</protein>
<evidence type="ECO:0000313" key="3">
    <source>
        <dbReference type="Proteomes" id="UP000835206"/>
    </source>
</evidence>
<dbReference type="KEGG" id="bter:100650094"/>
<organism evidence="3 4">
    <name type="scientific">Bombus terrestris</name>
    <name type="common">Buff-tailed bumblebee</name>
    <name type="synonym">Apis terrestris</name>
    <dbReference type="NCBI Taxonomy" id="30195"/>
    <lineage>
        <taxon>Eukaryota</taxon>
        <taxon>Metazoa</taxon>
        <taxon>Ecdysozoa</taxon>
        <taxon>Arthropoda</taxon>
        <taxon>Hexapoda</taxon>
        <taxon>Insecta</taxon>
        <taxon>Pterygota</taxon>
        <taxon>Neoptera</taxon>
        <taxon>Endopterygota</taxon>
        <taxon>Hymenoptera</taxon>
        <taxon>Apocrita</taxon>
        <taxon>Aculeata</taxon>
        <taxon>Apoidea</taxon>
        <taxon>Anthophila</taxon>
        <taxon>Apidae</taxon>
        <taxon>Bombus</taxon>
        <taxon>Bombus</taxon>
    </lineage>
</organism>
<proteinExistence type="predicted"/>
<evidence type="ECO:0000313" key="4">
    <source>
        <dbReference type="RefSeq" id="XP_048267918.1"/>
    </source>
</evidence>
<dbReference type="InterPro" id="IPR013783">
    <property type="entry name" value="Ig-like_fold"/>
</dbReference>
<dbReference type="GeneID" id="100650094"/>
<keyword evidence="3" id="KW-1185">Reference proteome</keyword>
<dbReference type="PANTHER" id="PTHR22538">
    <property type="entry name" value="CILIA- AND FLAGELLA-ASSOCIATED PROTEIN 74"/>
    <property type="match status" value="1"/>
</dbReference>
<feature type="domain" description="CFAP74 third Ig-like" evidence="2">
    <location>
        <begin position="550"/>
        <end position="648"/>
    </location>
</feature>